<feature type="domain" description="HTH La-type RNA-binding" evidence="7">
    <location>
        <begin position="48"/>
        <end position="141"/>
    </location>
</feature>
<evidence type="ECO:0000313" key="8">
    <source>
        <dbReference type="EMBL" id="CAG8471832.1"/>
    </source>
</evidence>
<keyword evidence="2 4" id="KW-0694">RNA-binding</keyword>
<dbReference type="InterPro" id="IPR045180">
    <property type="entry name" value="La_dom_prot"/>
</dbReference>
<dbReference type="InterPro" id="IPR036390">
    <property type="entry name" value="WH_DNA-bd_sf"/>
</dbReference>
<dbReference type="EMBL" id="CAJVPJ010000071">
    <property type="protein sequence ID" value="CAG8471832.1"/>
    <property type="molecule type" value="Genomic_DNA"/>
</dbReference>
<dbReference type="InterPro" id="IPR012677">
    <property type="entry name" value="Nucleotide-bd_a/b_plait_sf"/>
</dbReference>
<dbReference type="InterPro" id="IPR000504">
    <property type="entry name" value="RRM_dom"/>
</dbReference>
<sequence>MATVEQTNTQSQAIETNSEAVKEGLDEKCLESESKEGEDQDQKKVSATTDITETKRNILTQVEYYFGNKNLRTDTFLNREIKKDPDGWVSLDVLATFNKMKVYTDRGLVVEALRGSPELLEVNEDGTKVRRKLPTLLPIPEQVKRGPMFKSIYAKGFSTDACPDVKEITTFFEKYGKVKSVKLRKDENGKFKGSVFVEFQTTDEARKVSAMQLSYQDQPLTMMLKFDYCENKCIEKGIDPNTLRTDFGTSKESRKPDRGQGRNARKPERDHRHLFKITGAKPDSEWSPIRSEAEKYGTVFWVELYGDGTGYIEYKLPLDEEKKEALLSSDVEIDGEKLSFTTITPEEATEYFTKKKEASQRLREQKRAENRRSERPDRPPVVVPASKKRKVDTK</sequence>
<dbReference type="PRINTS" id="PR00302">
    <property type="entry name" value="LUPUSLA"/>
</dbReference>
<dbReference type="GO" id="GO:1990904">
    <property type="term" value="C:ribonucleoprotein complex"/>
    <property type="evidence" value="ECO:0007669"/>
    <property type="project" value="InterPro"/>
</dbReference>
<dbReference type="CDD" id="cd07323">
    <property type="entry name" value="LAM"/>
    <property type="match status" value="1"/>
</dbReference>
<dbReference type="CDD" id="cd12291">
    <property type="entry name" value="RRM1_La"/>
    <property type="match status" value="1"/>
</dbReference>
<name>A0A9N8W5N7_9GLOM</name>
<keyword evidence="9" id="KW-1185">Reference proteome</keyword>
<dbReference type="PROSITE" id="PS50961">
    <property type="entry name" value="HTH_LA"/>
    <property type="match status" value="1"/>
</dbReference>
<dbReference type="Gene3D" id="3.30.70.330">
    <property type="match status" value="2"/>
</dbReference>
<feature type="domain" description="RRM" evidence="6">
    <location>
        <begin position="150"/>
        <end position="231"/>
    </location>
</feature>
<dbReference type="GO" id="GO:0003729">
    <property type="term" value="F:mRNA binding"/>
    <property type="evidence" value="ECO:0007669"/>
    <property type="project" value="TreeGrafter"/>
</dbReference>
<evidence type="ECO:0000259" key="6">
    <source>
        <dbReference type="PROSITE" id="PS50102"/>
    </source>
</evidence>
<dbReference type="Proteomes" id="UP000789572">
    <property type="component" value="Unassembled WGS sequence"/>
</dbReference>
<evidence type="ECO:0000256" key="1">
    <source>
        <dbReference type="ARBA" id="ARBA00004123"/>
    </source>
</evidence>
<protein>
    <submittedName>
        <fullName evidence="8">11261_t:CDS:1</fullName>
    </submittedName>
</protein>
<dbReference type="GO" id="GO:0005634">
    <property type="term" value="C:nucleus"/>
    <property type="evidence" value="ECO:0007669"/>
    <property type="project" value="UniProtKB-SubCell"/>
</dbReference>
<dbReference type="SMART" id="SM00715">
    <property type="entry name" value="LA"/>
    <property type="match status" value="1"/>
</dbReference>
<evidence type="ECO:0000256" key="5">
    <source>
        <dbReference type="SAM" id="MobiDB-lite"/>
    </source>
</evidence>
<dbReference type="InterPro" id="IPR035979">
    <property type="entry name" value="RBD_domain_sf"/>
</dbReference>
<keyword evidence="3" id="KW-0539">Nucleus</keyword>
<evidence type="ECO:0000256" key="3">
    <source>
        <dbReference type="ARBA" id="ARBA00023242"/>
    </source>
</evidence>
<accession>A0A9N8W5N7</accession>
<evidence type="ECO:0000256" key="2">
    <source>
        <dbReference type="ARBA" id="ARBA00022884"/>
    </source>
</evidence>
<comment type="subcellular location">
    <subcellularLocation>
        <location evidence="1">Nucleus</location>
    </subcellularLocation>
</comment>
<dbReference type="InterPro" id="IPR002344">
    <property type="entry name" value="Lupus_La"/>
</dbReference>
<feature type="compositionally biased region" description="Basic and acidic residues" evidence="5">
    <location>
        <begin position="352"/>
        <end position="378"/>
    </location>
</feature>
<evidence type="ECO:0000259" key="7">
    <source>
        <dbReference type="PROSITE" id="PS50961"/>
    </source>
</evidence>
<evidence type="ECO:0000256" key="4">
    <source>
        <dbReference type="PROSITE-ProRule" id="PRU00332"/>
    </source>
</evidence>
<dbReference type="InterPro" id="IPR036388">
    <property type="entry name" value="WH-like_DNA-bd_sf"/>
</dbReference>
<dbReference type="Pfam" id="PF05383">
    <property type="entry name" value="La"/>
    <property type="match status" value="1"/>
</dbReference>
<reference evidence="8" key="1">
    <citation type="submission" date="2021-06" db="EMBL/GenBank/DDBJ databases">
        <authorList>
            <person name="Kallberg Y."/>
            <person name="Tangrot J."/>
            <person name="Rosling A."/>
        </authorList>
    </citation>
    <scope>NUCLEOTIDE SEQUENCE</scope>
    <source>
        <strain evidence="8">IA702</strain>
    </source>
</reference>
<dbReference type="InterPro" id="IPR006630">
    <property type="entry name" value="La_HTH"/>
</dbReference>
<dbReference type="AlphaFoldDB" id="A0A9N8W5N7"/>
<feature type="compositionally biased region" description="Basic and acidic residues" evidence="5">
    <location>
        <begin position="20"/>
        <end position="44"/>
    </location>
</feature>
<dbReference type="SUPFAM" id="SSF54928">
    <property type="entry name" value="RNA-binding domain, RBD"/>
    <property type="match status" value="1"/>
</dbReference>
<dbReference type="SUPFAM" id="SSF46785">
    <property type="entry name" value="Winged helix' DNA-binding domain"/>
    <property type="match status" value="1"/>
</dbReference>
<dbReference type="SMART" id="SM00360">
    <property type="entry name" value="RRM"/>
    <property type="match status" value="1"/>
</dbReference>
<organism evidence="8 9">
    <name type="scientific">Paraglomus occultum</name>
    <dbReference type="NCBI Taxonomy" id="144539"/>
    <lineage>
        <taxon>Eukaryota</taxon>
        <taxon>Fungi</taxon>
        <taxon>Fungi incertae sedis</taxon>
        <taxon>Mucoromycota</taxon>
        <taxon>Glomeromycotina</taxon>
        <taxon>Glomeromycetes</taxon>
        <taxon>Paraglomerales</taxon>
        <taxon>Paraglomeraceae</taxon>
        <taxon>Paraglomus</taxon>
    </lineage>
</organism>
<proteinExistence type="predicted"/>
<feature type="compositionally biased region" description="Basic and acidic residues" evidence="5">
    <location>
        <begin position="249"/>
        <end position="271"/>
    </location>
</feature>
<evidence type="ECO:0000313" key="9">
    <source>
        <dbReference type="Proteomes" id="UP000789572"/>
    </source>
</evidence>
<feature type="compositionally biased region" description="Polar residues" evidence="5">
    <location>
        <begin position="1"/>
        <end position="19"/>
    </location>
</feature>
<dbReference type="PROSITE" id="PS50102">
    <property type="entry name" value="RRM"/>
    <property type="match status" value="1"/>
</dbReference>
<dbReference type="PANTHER" id="PTHR22792:SF140">
    <property type="entry name" value="ACHILLES, ISOFORM A"/>
    <property type="match status" value="1"/>
</dbReference>
<dbReference type="PANTHER" id="PTHR22792">
    <property type="entry name" value="LUPUS LA PROTEIN-RELATED"/>
    <property type="match status" value="1"/>
</dbReference>
<dbReference type="Pfam" id="PF00076">
    <property type="entry name" value="RRM_1"/>
    <property type="match status" value="1"/>
</dbReference>
<dbReference type="Gene3D" id="1.10.10.10">
    <property type="entry name" value="Winged helix-like DNA-binding domain superfamily/Winged helix DNA-binding domain"/>
    <property type="match status" value="1"/>
</dbReference>
<feature type="region of interest" description="Disordered" evidence="5">
    <location>
        <begin position="1"/>
        <end position="48"/>
    </location>
</feature>
<dbReference type="GO" id="GO:0006396">
    <property type="term" value="P:RNA processing"/>
    <property type="evidence" value="ECO:0007669"/>
    <property type="project" value="InterPro"/>
</dbReference>
<comment type="caution">
    <text evidence="8">The sequence shown here is derived from an EMBL/GenBank/DDBJ whole genome shotgun (WGS) entry which is preliminary data.</text>
</comment>
<gene>
    <name evidence="8" type="ORF">POCULU_LOCUS1083</name>
</gene>
<feature type="region of interest" description="Disordered" evidence="5">
    <location>
        <begin position="244"/>
        <end position="272"/>
    </location>
</feature>
<feature type="region of interest" description="Disordered" evidence="5">
    <location>
        <begin position="351"/>
        <end position="394"/>
    </location>
</feature>
<dbReference type="OrthoDB" id="439993at2759"/>